<dbReference type="OrthoDB" id="9802365at2"/>
<comment type="catalytic activity">
    <reaction evidence="1">
        <text>Hydrolyzes free adenine bases from 7,8-dihydro-8-oxoguanine:adenine mismatched double-stranded DNA, leaving an apurinic site.</text>
        <dbReference type="EC" id="3.2.2.31"/>
    </reaction>
</comment>
<dbReference type="Proteomes" id="UP000192418">
    <property type="component" value="Unassembled WGS sequence"/>
</dbReference>
<dbReference type="Gene3D" id="3.90.79.10">
    <property type="entry name" value="Nucleoside Triphosphate Pyrophosphohydrolase"/>
    <property type="match status" value="1"/>
</dbReference>
<evidence type="ECO:0000256" key="13">
    <source>
        <dbReference type="ARBA" id="ARBA00023204"/>
    </source>
</evidence>
<dbReference type="AlphaFoldDB" id="A0A1W2DL35"/>
<dbReference type="GO" id="GO:0032357">
    <property type="term" value="F:oxidized purine DNA binding"/>
    <property type="evidence" value="ECO:0007669"/>
    <property type="project" value="TreeGrafter"/>
</dbReference>
<dbReference type="PRINTS" id="PR00502">
    <property type="entry name" value="NUDIXFAMILY"/>
</dbReference>
<dbReference type="CDD" id="cd00056">
    <property type="entry name" value="ENDO3c"/>
    <property type="match status" value="1"/>
</dbReference>
<evidence type="ECO:0000256" key="4">
    <source>
        <dbReference type="ARBA" id="ARBA00008343"/>
    </source>
</evidence>
<evidence type="ECO:0000256" key="5">
    <source>
        <dbReference type="ARBA" id="ARBA00012045"/>
    </source>
</evidence>
<evidence type="ECO:0000256" key="11">
    <source>
        <dbReference type="ARBA" id="ARBA00023004"/>
    </source>
</evidence>
<dbReference type="SUPFAM" id="SSF48150">
    <property type="entry name" value="DNA-glycosylase"/>
    <property type="match status" value="1"/>
</dbReference>
<name>A0A1W2DL35_9BACT</name>
<dbReference type="InterPro" id="IPR020476">
    <property type="entry name" value="Nudix_hydrolase"/>
</dbReference>
<comment type="function">
    <text evidence="3">Adenine glycosylase active on G-A mispairs. MutY also corrects error-prone DNA synthesis past GO lesions which are due to the oxidatively damaged form of guanine: 7,8-dihydro-8-oxoguanine (8-oxo-dGTP).</text>
</comment>
<evidence type="ECO:0000256" key="3">
    <source>
        <dbReference type="ARBA" id="ARBA00002933"/>
    </source>
</evidence>
<dbReference type="CDD" id="cd03425">
    <property type="entry name" value="NUDIX_MutT_NudA_like"/>
    <property type="match status" value="1"/>
</dbReference>
<evidence type="ECO:0000256" key="12">
    <source>
        <dbReference type="ARBA" id="ARBA00023014"/>
    </source>
</evidence>
<keyword evidence="17" id="KW-1185">Reference proteome</keyword>
<dbReference type="InterPro" id="IPR000086">
    <property type="entry name" value="NUDIX_hydrolase_dom"/>
</dbReference>
<protein>
    <recommendedName>
        <fullName evidence="6">Adenine DNA glycosylase</fullName>
        <ecNumber evidence="5">3.2.2.31</ecNumber>
    </recommendedName>
</protein>
<dbReference type="Pfam" id="PF00730">
    <property type="entry name" value="HhH-GPD"/>
    <property type="match status" value="1"/>
</dbReference>
<keyword evidence="7" id="KW-0004">4Fe-4S</keyword>
<keyword evidence="12" id="KW-0411">Iron-sulfur</keyword>
<evidence type="ECO:0000256" key="6">
    <source>
        <dbReference type="ARBA" id="ARBA00022023"/>
    </source>
</evidence>
<dbReference type="NCBIfam" id="TIGR01084">
    <property type="entry name" value="mutY"/>
    <property type="match status" value="1"/>
</dbReference>
<dbReference type="PANTHER" id="PTHR42944">
    <property type="entry name" value="ADENINE DNA GLYCOSYLASE"/>
    <property type="match status" value="1"/>
</dbReference>
<dbReference type="GO" id="GO:0006284">
    <property type="term" value="P:base-excision repair"/>
    <property type="evidence" value="ECO:0007669"/>
    <property type="project" value="InterPro"/>
</dbReference>
<sequence length="381" mass="42635">MKFLKKTSAIQANSVVQWKPATVAQIQSLLVNWYKKTRRQLPWRETRDPYAIWVSEVMLQQTQVATVIPYYDRFMARFPTVTDLAGADREQVLKLWEGLGYYARARNLHKAAGVVVDQFHGQVPADEKLFKSLPGVGNYIAAAVLSIAFGLPLAVVDGNVKRLLSRLCAMDAPVNRSSSHKQFQAMADRLLDQSCPAIFNQAMMELGALVCIPGTPGCSVCPLFDHCIARKNGCIAHHPRRIKKKPIPTRHIAVGVVKKGSTLLITRRKSEGLLGGLWEFPGGKVEKNETAPDACIREIKEETGLEVTIASHLTRVKHAYTHFKIEMDVYMCRYVAGEVHLNGPVDHCWITPSEIRKYPFPGANLKFIPLLIKRLGLSHPH</sequence>
<comment type="similarity">
    <text evidence="4">Belongs to the Nth/MutY family.</text>
</comment>
<dbReference type="Gene3D" id="1.10.1670.10">
    <property type="entry name" value="Helix-hairpin-Helix base-excision DNA repair enzymes (C-terminal)"/>
    <property type="match status" value="1"/>
</dbReference>
<dbReference type="GO" id="GO:0006298">
    <property type="term" value="P:mismatch repair"/>
    <property type="evidence" value="ECO:0007669"/>
    <property type="project" value="TreeGrafter"/>
</dbReference>
<dbReference type="GO" id="GO:0000701">
    <property type="term" value="F:purine-specific mismatch base pair DNA N-glycosylase activity"/>
    <property type="evidence" value="ECO:0007669"/>
    <property type="project" value="UniProtKB-EC"/>
</dbReference>
<evidence type="ECO:0000256" key="7">
    <source>
        <dbReference type="ARBA" id="ARBA00022485"/>
    </source>
</evidence>
<dbReference type="PROSITE" id="PS00893">
    <property type="entry name" value="NUDIX_BOX"/>
    <property type="match status" value="1"/>
</dbReference>
<keyword evidence="13" id="KW-0234">DNA repair</keyword>
<evidence type="ECO:0000256" key="10">
    <source>
        <dbReference type="ARBA" id="ARBA00022801"/>
    </source>
</evidence>
<keyword evidence="14" id="KW-0326">Glycosidase</keyword>
<evidence type="ECO:0000256" key="1">
    <source>
        <dbReference type="ARBA" id="ARBA00000843"/>
    </source>
</evidence>
<dbReference type="FunFam" id="1.10.340.30:FF:000002">
    <property type="entry name" value="Adenine DNA glycosylase"/>
    <property type="match status" value="1"/>
</dbReference>
<comment type="cofactor">
    <cofactor evidence="2">
        <name>[4Fe-4S] cluster</name>
        <dbReference type="ChEBI" id="CHEBI:49883"/>
    </cofactor>
</comment>
<evidence type="ECO:0000313" key="17">
    <source>
        <dbReference type="Proteomes" id="UP000192418"/>
    </source>
</evidence>
<dbReference type="InterPro" id="IPR023170">
    <property type="entry name" value="HhH_base_excis_C"/>
</dbReference>
<keyword evidence="9" id="KW-0227">DNA damage</keyword>
<dbReference type="SUPFAM" id="SSF55811">
    <property type="entry name" value="Nudix"/>
    <property type="match status" value="1"/>
</dbReference>
<dbReference type="InterPro" id="IPR044298">
    <property type="entry name" value="MIG/MutY"/>
</dbReference>
<evidence type="ECO:0000259" key="15">
    <source>
        <dbReference type="PROSITE" id="PS51462"/>
    </source>
</evidence>
<evidence type="ECO:0000256" key="9">
    <source>
        <dbReference type="ARBA" id="ARBA00022763"/>
    </source>
</evidence>
<dbReference type="SMART" id="SM00478">
    <property type="entry name" value="ENDO3c"/>
    <property type="match status" value="1"/>
</dbReference>
<accession>A0A1W2DL35</accession>
<evidence type="ECO:0000256" key="14">
    <source>
        <dbReference type="ARBA" id="ARBA00023295"/>
    </source>
</evidence>
<evidence type="ECO:0000256" key="2">
    <source>
        <dbReference type="ARBA" id="ARBA00001966"/>
    </source>
</evidence>
<keyword evidence="8" id="KW-0479">Metal-binding</keyword>
<keyword evidence="10" id="KW-0378">Hydrolase</keyword>
<dbReference type="InterPro" id="IPR005760">
    <property type="entry name" value="A/G_AdeGlyc_MutY"/>
</dbReference>
<proteinExistence type="inferred from homology"/>
<dbReference type="PANTHER" id="PTHR42944:SF1">
    <property type="entry name" value="ADENINE DNA GLYCOSYLASE"/>
    <property type="match status" value="1"/>
</dbReference>
<dbReference type="InterPro" id="IPR003265">
    <property type="entry name" value="HhH-GPD_domain"/>
</dbReference>
<dbReference type="InterPro" id="IPR015797">
    <property type="entry name" value="NUDIX_hydrolase-like_dom_sf"/>
</dbReference>
<dbReference type="EMBL" id="FWXY01000018">
    <property type="protein sequence ID" value="SMC98167.1"/>
    <property type="molecule type" value="Genomic_DNA"/>
</dbReference>
<organism evidence="16 17">
    <name type="scientific">Desulfocicer vacuolatum DSM 3385</name>
    <dbReference type="NCBI Taxonomy" id="1121400"/>
    <lineage>
        <taxon>Bacteria</taxon>
        <taxon>Pseudomonadati</taxon>
        <taxon>Thermodesulfobacteriota</taxon>
        <taxon>Desulfobacteria</taxon>
        <taxon>Desulfobacterales</taxon>
        <taxon>Desulfobacteraceae</taxon>
        <taxon>Desulfocicer</taxon>
    </lineage>
</organism>
<dbReference type="Pfam" id="PF14815">
    <property type="entry name" value="NUDIX_4"/>
    <property type="match status" value="1"/>
</dbReference>
<reference evidence="16 17" key="1">
    <citation type="submission" date="2017-04" db="EMBL/GenBank/DDBJ databases">
        <authorList>
            <person name="Afonso C.L."/>
            <person name="Miller P.J."/>
            <person name="Scott M.A."/>
            <person name="Spackman E."/>
            <person name="Goraichik I."/>
            <person name="Dimitrov K.M."/>
            <person name="Suarez D.L."/>
            <person name="Swayne D.E."/>
        </authorList>
    </citation>
    <scope>NUCLEOTIDE SEQUENCE [LARGE SCALE GENOMIC DNA]</scope>
    <source>
        <strain evidence="16 17">DSM 3385</strain>
    </source>
</reference>
<dbReference type="GO" id="GO:0046872">
    <property type="term" value="F:metal ion binding"/>
    <property type="evidence" value="ECO:0007669"/>
    <property type="project" value="UniProtKB-KW"/>
</dbReference>
<dbReference type="STRING" id="1121400.SAMN02746065_11881"/>
<keyword evidence="11" id="KW-0408">Iron</keyword>
<dbReference type="InterPro" id="IPR020084">
    <property type="entry name" value="NUDIX_hydrolase_CS"/>
</dbReference>
<dbReference type="PROSITE" id="PS51462">
    <property type="entry name" value="NUDIX"/>
    <property type="match status" value="1"/>
</dbReference>
<dbReference type="GO" id="GO:0034039">
    <property type="term" value="F:8-oxo-7,8-dihydroguanine DNA N-glycosylase activity"/>
    <property type="evidence" value="ECO:0007669"/>
    <property type="project" value="TreeGrafter"/>
</dbReference>
<dbReference type="GO" id="GO:0035485">
    <property type="term" value="F:adenine/guanine mispair binding"/>
    <property type="evidence" value="ECO:0007669"/>
    <property type="project" value="TreeGrafter"/>
</dbReference>
<evidence type="ECO:0000313" key="16">
    <source>
        <dbReference type="EMBL" id="SMC98167.1"/>
    </source>
</evidence>
<dbReference type="EC" id="3.2.2.31" evidence="5"/>
<dbReference type="GO" id="GO:0051539">
    <property type="term" value="F:4 iron, 4 sulfur cluster binding"/>
    <property type="evidence" value="ECO:0007669"/>
    <property type="project" value="UniProtKB-KW"/>
</dbReference>
<dbReference type="Gene3D" id="1.10.340.30">
    <property type="entry name" value="Hypothetical protein, domain 2"/>
    <property type="match status" value="1"/>
</dbReference>
<dbReference type="InterPro" id="IPR011257">
    <property type="entry name" value="DNA_glycosylase"/>
</dbReference>
<evidence type="ECO:0000256" key="8">
    <source>
        <dbReference type="ARBA" id="ARBA00022723"/>
    </source>
</evidence>
<gene>
    <name evidence="16" type="ORF">SAMN02746065_11881</name>
</gene>
<dbReference type="InterPro" id="IPR029119">
    <property type="entry name" value="MutY_C"/>
</dbReference>
<feature type="domain" description="Nudix hydrolase" evidence="15">
    <location>
        <begin position="247"/>
        <end position="373"/>
    </location>
</feature>